<feature type="compositionally biased region" description="Polar residues" evidence="10">
    <location>
        <begin position="448"/>
        <end position="458"/>
    </location>
</feature>
<evidence type="ECO:0000313" key="11">
    <source>
        <dbReference type="Ensembl" id="ENSTNIP00000016905.1"/>
    </source>
</evidence>
<dbReference type="SMART" id="SM00365">
    <property type="entry name" value="LRR_SD22"/>
    <property type="match status" value="3"/>
</dbReference>
<sequence length="578" mass="64699">EGAVLDLSTRGLQKLDPNFICSEDTHTLLLDGNHIMKLDHLERSPGLQQLSVAGNRLVRMMGVCRLTQLKILNLPNNSIGYIEGLRDLPHLEWLNLSGNNIKVIEQLNSCVSLKHLDLSDNSISAVGDLNKLLALRTLLLHGNSITTLRTVPAHLPPQLSILSLAENEIGDLNEVWYLASLHNMEQLSVMSNPCVMATPSLPGFDYRPYVLSWCLNLKVLDGYVVSQKEGLKAEWLYSQGKGRSYRPGQHSQLVHYLATVCPLTSSPALETAENVKLEKILSKKRLHQRQLLEETGRSCARPQRPTQLHVQASPFFSFPDGAVSRLSAEPVVRLNTWVVTDSSHTSLPVTSSPRLGDDVYLEEVQTDEDKLSCGILSSDSTFLPFTSDLDPQGTRSESEDETETFEPDSLAPKWPAHPANTTNKPCSLPLETEEKTPEDEVVTGAAVPTTSLEVGDSSSQKDPETTADVGEAEGEPPLEKGTGAHRAELMHAHEAAIKIQSWWRGQRTRSCHPAAREVRSEIRLRRMQEHIVYLSEKLQRAEQRCEEERTHRLVQEEAVKFLWKQVQSMHQWRESMQQ</sequence>
<evidence type="ECO:0000256" key="1">
    <source>
        <dbReference type="ARBA" id="ARBA00004300"/>
    </source>
</evidence>
<dbReference type="Pfam" id="PF14580">
    <property type="entry name" value="LRR_9"/>
    <property type="match status" value="1"/>
</dbReference>
<dbReference type="GO" id="GO:1902018">
    <property type="term" value="P:negative regulation of cilium assembly"/>
    <property type="evidence" value="ECO:0007669"/>
    <property type="project" value="TreeGrafter"/>
</dbReference>
<dbReference type="PANTHER" id="PTHR45973">
    <property type="entry name" value="PROTEIN PHOSPHATASE 1 REGULATORY SUBUNIT SDS22-RELATED"/>
    <property type="match status" value="1"/>
</dbReference>
<dbReference type="InterPro" id="IPR050576">
    <property type="entry name" value="Cilia_flagella_integrity"/>
</dbReference>
<evidence type="ECO:0000256" key="5">
    <source>
        <dbReference type="ARBA" id="ARBA00022794"/>
    </source>
</evidence>
<dbReference type="GeneTree" id="ENSGT00910000144283"/>
<evidence type="ECO:0000256" key="2">
    <source>
        <dbReference type="ARBA" id="ARBA00022490"/>
    </source>
</evidence>
<dbReference type="HOGENOM" id="CLU_016381_0_0_1"/>
<dbReference type="STRING" id="99883.ENSTNIP00000016905"/>
<dbReference type="Pfam" id="PF00612">
    <property type="entry name" value="IQ"/>
    <property type="match status" value="1"/>
</dbReference>
<dbReference type="SMART" id="SM00369">
    <property type="entry name" value="LRR_TYP"/>
    <property type="match status" value="2"/>
</dbReference>
<dbReference type="PROSITE" id="PS50096">
    <property type="entry name" value="IQ"/>
    <property type="match status" value="1"/>
</dbReference>
<keyword evidence="5" id="KW-0970">Cilium biogenesis/degradation</keyword>
<dbReference type="InterPro" id="IPR001611">
    <property type="entry name" value="Leu-rich_rpt"/>
</dbReference>
<proteinExistence type="predicted"/>
<evidence type="ECO:0000256" key="8">
    <source>
        <dbReference type="ARBA" id="ARBA00068862"/>
    </source>
</evidence>
<dbReference type="GO" id="GO:0005813">
    <property type="term" value="C:centrosome"/>
    <property type="evidence" value="ECO:0007669"/>
    <property type="project" value="UniProtKB-SubCell"/>
</dbReference>
<keyword evidence="12" id="KW-1185">Reference proteome</keyword>
<keyword evidence="4" id="KW-0677">Repeat</keyword>
<dbReference type="FunFam" id="3.80.10.10:FF:000165">
    <property type="entry name" value="Centrosomal protein of 97 kDa"/>
    <property type="match status" value="1"/>
</dbReference>
<dbReference type="InterPro" id="IPR003591">
    <property type="entry name" value="Leu-rich_rpt_typical-subtyp"/>
</dbReference>
<dbReference type="GO" id="GO:0030030">
    <property type="term" value="P:cell projection organization"/>
    <property type="evidence" value="ECO:0007669"/>
    <property type="project" value="UniProtKB-KW"/>
</dbReference>
<name>H3D8R4_TETNG</name>
<comment type="subcellular location">
    <subcellularLocation>
        <location evidence="1">Cytoplasm</location>
        <location evidence="1">Cytoskeleton</location>
        <location evidence="1">Microtubule organizing center</location>
        <location evidence="1">Centrosome</location>
    </subcellularLocation>
</comment>
<dbReference type="OMA" id="SPGHCKA"/>
<keyword evidence="3" id="KW-0433">Leucine-rich repeat</keyword>
<comment type="function">
    <text evidence="7">Acts as a key negative regulator of ciliogenesis in collaboration with CCP110 by capping the mother centriole thereby preventing cilia formation. Required for recruitment of CCP110 to the centrosome.</text>
</comment>
<feature type="region of interest" description="Disordered" evidence="10">
    <location>
        <begin position="382"/>
        <end position="480"/>
    </location>
</feature>
<protein>
    <recommendedName>
        <fullName evidence="8">Centrosomal protein of 97 kDa</fullName>
    </recommendedName>
    <alternativeName>
        <fullName evidence="9">Leucine-rich repeat and IQ domain-containing protein 2</fullName>
    </alternativeName>
</protein>
<dbReference type="InterPro" id="IPR032675">
    <property type="entry name" value="LRR_dom_sf"/>
</dbReference>
<dbReference type="Proteomes" id="UP000007303">
    <property type="component" value="Unassembled WGS sequence"/>
</dbReference>
<reference evidence="11" key="2">
    <citation type="submission" date="2025-08" db="UniProtKB">
        <authorList>
            <consortium name="Ensembl"/>
        </authorList>
    </citation>
    <scope>IDENTIFICATION</scope>
</reference>
<keyword evidence="2" id="KW-0963">Cytoplasm</keyword>
<dbReference type="Ensembl" id="ENSTNIT00000017119.1">
    <property type="protein sequence ID" value="ENSTNIP00000016905.1"/>
    <property type="gene ID" value="ENSTNIG00000013900.1"/>
</dbReference>
<dbReference type="InterPro" id="IPR000048">
    <property type="entry name" value="IQ_motif_EF-hand-BS"/>
</dbReference>
<evidence type="ECO:0000313" key="12">
    <source>
        <dbReference type="Proteomes" id="UP000007303"/>
    </source>
</evidence>
<keyword evidence="6" id="KW-0206">Cytoskeleton</keyword>
<reference evidence="11" key="3">
    <citation type="submission" date="2025-09" db="UniProtKB">
        <authorList>
            <consortium name="Ensembl"/>
        </authorList>
    </citation>
    <scope>IDENTIFICATION</scope>
</reference>
<dbReference type="PROSITE" id="PS51450">
    <property type="entry name" value="LRR"/>
    <property type="match status" value="3"/>
</dbReference>
<dbReference type="PANTHER" id="PTHR45973:SF2">
    <property type="entry name" value="CENTROSOMAL PROTEIN OF 97 KDA"/>
    <property type="match status" value="1"/>
</dbReference>
<evidence type="ECO:0000256" key="10">
    <source>
        <dbReference type="SAM" id="MobiDB-lite"/>
    </source>
</evidence>
<evidence type="ECO:0000256" key="6">
    <source>
        <dbReference type="ARBA" id="ARBA00023212"/>
    </source>
</evidence>
<dbReference type="InParanoid" id="H3D8R4"/>
<dbReference type="SUPFAM" id="SSF52058">
    <property type="entry name" value="L domain-like"/>
    <property type="match status" value="1"/>
</dbReference>
<evidence type="ECO:0000256" key="3">
    <source>
        <dbReference type="ARBA" id="ARBA00022614"/>
    </source>
</evidence>
<reference evidence="12" key="1">
    <citation type="journal article" date="2004" name="Nature">
        <title>Genome duplication in the teleost fish Tetraodon nigroviridis reveals the early vertebrate proto-karyotype.</title>
        <authorList>
            <person name="Jaillon O."/>
            <person name="Aury J.-M."/>
            <person name="Brunet F."/>
            <person name="Petit J.-L."/>
            <person name="Stange-Thomann N."/>
            <person name="Mauceli E."/>
            <person name="Bouneau L."/>
            <person name="Fischer C."/>
            <person name="Ozouf-Costaz C."/>
            <person name="Bernot A."/>
            <person name="Nicaud S."/>
            <person name="Jaffe D."/>
            <person name="Fisher S."/>
            <person name="Lutfalla G."/>
            <person name="Dossat C."/>
            <person name="Segurens B."/>
            <person name="Dasilva C."/>
            <person name="Salanoubat M."/>
            <person name="Levy M."/>
            <person name="Boudet N."/>
            <person name="Castellano S."/>
            <person name="Anthouard V."/>
            <person name="Jubin C."/>
            <person name="Castelli V."/>
            <person name="Katinka M."/>
            <person name="Vacherie B."/>
            <person name="Biemont C."/>
            <person name="Skalli Z."/>
            <person name="Cattolico L."/>
            <person name="Poulain J."/>
            <person name="De Berardinis V."/>
            <person name="Cruaud C."/>
            <person name="Duprat S."/>
            <person name="Brottier P."/>
            <person name="Coutanceau J.-P."/>
            <person name="Gouzy J."/>
            <person name="Parra G."/>
            <person name="Lardier G."/>
            <person name="Chapple C."/>
            <person name="McKernan K.J."/>
            <person name="McEwan P."/>
            <person name="Bosak S."/>
            <person name="Kellis M."/>
            <person name="Volff J.-N."/>
            <person name="Guigo R."/>
            <person name="Zody M.C."/>
            <person name="Mesirov J."/>
            <person name="Lindblad-Toh K."/>
            <person name="Birren B."/>
            <person name="Nusbaum C."/>
            <person name="Kahn D."/>
            <person name="Robinson-Rechavi M."/>
            <person name="Laudet V."/>
            <person name="Schachter V."/>
            <person name="Quetier F."/>
            <person name="Saurin W."/>
            <person name="Scarpelli C."/>
            <person name="Wincker P."/>
            <person name="Lander E.S."/>
            <person name="Weissenbach J."/>
            <person name="Roest Crollius H."/>
        </authorList>
    </citation>
    <scope>NUCLEOTIDE SEQUENCE [LARGE SCALE GENOMIC DNA]</scope>
</reference>
<evidence type="ECO:0000256" key="9">
    <source>
        <dbReference type="ARBA" id="ARBA00076677"/>
    </source>
</evidence>
<accession>H3D8R4</accession>
<dbReference type="Gene3D" id="3.80.10.10">
    <property type="entry name" value="Ribonuclease Inhibitor"/>
    <property type="match status" value="2"/>
</dbReference>
<evidence type="ECO:0000256" key="4">
    <source>
        <dbReference type="ARBA" id="ARBA00022737"/>
    </source>
</evidence>
<organism evidence="11 12">
    <name type="scientific">Tetraodon nigroviridis</name>
    <name type="common">Spotted green pufferfish</name>
    <name type="synonym">Chelonodon nigroviridis</name>
    <dbReference type="NCBI Taxonomy" id="99883"/>
    <lineage>
        <taxon>Eukaryota</taxon>
        <taxon>Metazoa</taxon>
        <taxon>Chordata</taxon>
        <taxon>Craniata</taxon>
        <taxon>Vertebrata</taxon>
        <taxon>Euteleostomi</taxon>
        <taxon>Actinopterygii</taxon>
        <taxon>Neopterygii</taxon>
        <taxon>Teleostei</taxon>
        <taxon>Neoteleostei</taxon>
        <taxon>Acanthomorphata</taxon>
        <taxon>Eupercaria</taxon>
        <taxon>Tetraodontiformes</taxon>
        <taxon>Tetradontoidea</taxon>
        <taxon>Tetraodontidae</taxon>
        <taxon>Tetraodon</taxon>
    </lineage>
</organism>
<evidence type="ECO:0000256" key="7">
    <source>
        <dbReference type="ARBA" id="ARBA00058656"/>
    </source>
</evidence>
<dbReference type="AlphaFoldDB" id="H3D8R4"/>